<evidence type="ECO:0000256" key="1">
    <source>
        <dbReference type="SAM" id="Phobius"/>
    </source>
</evidence>
<organism evidence="2">
    <name type="scientific">marine sediment metagenome</name>
    <dbReference type="NCBI Taxonomy" id="412755"/>
    <lineage>
        <taxon>unclassified sequences</taxon>
        <taxon>metagenomes</taxon>
        <taxon>ecological metagenomes</taxon>
    </lineage>
</organism>
<sequence length="215" mass="23496">LDNRNSNLATRDSFVPFVHELIYFLANPAGSRLHLETARSPVSVRFPARSSAPLPAGDQPLAVYRAAGPDGSERQAAIHRDRDKLTAEIPGPPVAGVYRIFVPADAVELRALTANNSSIPFSIGRQAEESDMEFLNESDLTRLNRHFPAAMHSEVDATLDVLSGRVRGKELWKPLAIAAFILIVLEIVLTRWIARGRKLDREIVAPASLGEGSSL</sequence>
<gene>
    <name evidence="2" type="ORF">S01H1_13831</name>
</gene>
<comment type="caution">
    <text evidence="2">The sequence shown here is derived from an EMBL/GenBank/DDBJ whole genome shotgun (WGS) entry which is preliminary data.</text>
</comment>
<proteinExistence type="predicted"/>
<keyword evidence="1" id="KW-0472">Membrane</keyword>
<dbReference type="AlphaFoldDB" id="X0SVB9"/>
<feature type="non-terminal residue" evidence="2">
    <location>
        <position position="1"/>
    </location>
</feature>
<keyword evidence="1" id="KW-0812">Transmembrane</keyword>
<name>X0SVB9_9ZZZZ</name>
<evidence type="ECO:0000313" key="2">
    <source>
        <dbReference type="EMBL" id="GAF79071.1"/>
    </source>
</evidence>
<protein>
    <submittedName>
        <fullName evidence="2">Uncharacterized protein</fullName>
    </submittedName>
</protein>
<keyword evidence="1" id="KW-1133">Transmembrane helix</keyword>
<feature type="transmembrane region" description="Helical" evidence="1">
    <location>
        <begin position="171"/>
        <end position="194"/>
    </location>
</feature>
<reference evidence="2" key="1">
    <citation type="journal article" date="2014" name="Front. Microbiol.">
        <title>High frequency of phylogenetically diverse reductive dehalogenase-homologous genes in deep subseafloor sedimentary metagenomes.</title>
        <authorList>
            <person name="Kawai M."/>
            <person name="Futagami T."/>
            <person name="Toyoda A."/>
            <person name="Takaki Y."/>
            <person name="Nishi S."/>
            <person name="Hori S."/>
            <person name="Arai W."/>
            <person name="Tsubouchi T."/>
            <person name="Morono Y."/>
            <person name="Uchiyama I."/>
            <person name="Ito T."/>
            <person name="Fujiyama A."/>
            <person name="Inagaki F."/>
            <person name="Takami H."/>
        </authorList>
    </citation>
    <scope>NUCLEOTIDE SEQUENCE</scope>
    <source>
        <strain evidence="2">Expedition CK06-06</strain>
    </source>
</reference>
<dbReference type="EMBL" id="BARS01007154">
    <property type="protein sequence ID" value="GAF79071.1"/>
    <property type="molecule type" value="Genomic_DNA"/>
</dbReference>
<accession>X0SVB9</accession>